<sequence>MAAQGHPCPIPTTLTSIKACVPVKTTAPANIPVQLTVQATNGNNRVLFCQAATVTATKAC</sequence>
<reference evidence="1" key="1">
    <citation type="journal article" date="2020" name="Fungal Divers.">
        <title>Resolving the Mortierellaceae phylogeny through synthesis of multi-gene phylogenetics and phylogenomics.</title>
        <authorList>
            <person name="Vandepol N."/>
            <person name="Liber J."/>
            <person name="Desiro A."/>
            <person name="Na H."/>
            <person name="Kennedy M."/>
            <person name="Barry K."/>
            <person name="Grigoriev I.V."/>
            <person name="Miller A.N."/>
            <person name="O'Donnell K."/>
            <person name="Stajich J.E."/>
            <person name="Bonito G."/>
        </authorList>
    </citation>
    <scope>NUCLEOTIDE SEQUENCE</scope>
    <source>
        <strain evidence="1">CK1249</strain>
    </source>
</reference>
<dbReference type="EMBL" id="JAAAHY010001761">
    <property type="protein sequence ID" value="KAF9946919.1"/>
    <property type="molecule type" value="Genomic_DNA"/>
</dbReference>
<evidence type="ECO:0000313" key="2">
    <source>
        <dbReference type="Proteomes" id="UP000738359"/>
    </source>
</evidence>
<accession>A0A9P6ITL7</accession>
<comment type="caution">
    <text evidence="1">The sequence shown here is derived from an EMBL/GenBank/DDBJ whole genome shotgun (WGS) entry which is preliminary data.</text>
</comment>
<dbReference type="Proteomes" id="UP000738359">
    <property type="component" value="Unassembled WGS sequence"/>
</dbReference>
<protein>
    <submittedName>
        <fullName evidence="1">Uncharacterized protein</fullName>
    </submittedName>
</protein>
<name>A0A9P6ITL7_MORAP</name>
<gene>
    <name evidence="1" type="ORF">BGZ70_002968</name>
</gene>
<evidence type="ECO:0000313" key="1">
    <source>
        <dbReference type="EMBL" id="KAF9946919.1"/>
    </source>
</evidence>
<organism evidence="1 2">
    <name type="scientific">Mortierella alpina</name>
    <name type="common">Oleaginous fungus</name>
    <name type="synonym">Mortierella renispora</name>
    <dbReference type="NCBI Taxonomy" id="64518"/>
    <lineage>
        <taxon>Eukaryota</taxon>
        <taxon>Fungi</taxon>
        <taxon>Fungi incertae sedis</taxon>
        <taxon>Mucoromycota</taxon>
        <taxon>Mortierellomycotina</taxon>
        <taxon>Mortierellomycetes</taxon>
        <taxon>Mortierellales</taxon>
        <taxon>Mortierellaceae</taxon>
        <taxon>Mortierella</taxon>
    </lineage>
</organism>
<proteinExistence type="predicted"/>
<dbReference type="OrthoDB" id="2405630at2759"/>
<dbReference type="AlphaFoldDB" id="A0A9P6ITL7"/>
<keyword evidence="2" id="KW-1185">Reference proteome</keyword>